<evidence type="ECO:0008006" key="3">
    <source>
        <dbReference type="Google" id="ProtNLM"/>
    </source>
</evidence>
<dbReference type="EMBL" id="MT631090">
    <property type="protein sequence ID" value="QNO45282.1"/>
    <property type="molecule type" value="Genomic_DNA"/>
</dbReference>
<reference evidence="2" key="1">
    <citation type="submission" date="2020-06" db="EMBL/GenBank/DDBJ databases">
        <title>Unique genomic features of the anaerobic methanotrophic archaea.</title>
        <authorList>
            <person name="Chadwick G.L."/>
            <person name="Skennerton C.T."/>
            <person name="Laso-Perez R."/>
            <person name="Leu A.O."/>
            <person name="Speth D.R."/>
            <person name="Yu H."/>
            <person name="Morgan-Lang C."/>
            <person name="Hatzenpichler R."/>
            <person name="Goudeau D."/>
            <person name="Malmstrom R."/>
            <person name="Brazelton W.J."/>
            <person name="Woyke T."/>
            <person name="Hallam S.J."/>
            <person name="Tyson G.W."/>
            <person name="Wegener G."/>
            <person name="Boetius A."/>
            <person name="Orphan V."/>
        </authorList>
    </citation>
    <scope>NUCLEOTIDE SEQUENCE</scope>
</reference>
<evidence type="ECO:0000313" key="2">
    <source>
        <dbReference type="EMBL" id="QNO46834.1"/>
    </source>
</evidence>
<gene>
    <name evidence="2" type="ORF">CHONIPKK_00007</name>
    <name evidence="1" type="ORF">GHMBFEBI_00016</name>
</gene>
<dbReference type="AlphaFoldDB" id="A0A7G9YFQ0"/>
<dbReference type="NCBIfam" id="TIGR04256">
    <property type="entry name" value="GxxExxY"/>
    <property type="match status" value="1"/>
</dbReference>
<sequence>MTENEIGKIVVDSAIKVHKGLGPGLLESAYEACLIHVLKKRGLSVQSQVGLPVKYEDVVLDVGYRIDISIEKKVILELKAVEKLLPIHEAQLLSYLKLSGCKLGFLLNFNVYRMKEGIRRMVNGL</sequence>
<name>A0A7G9YFQ0_9EURY</name>
<evidence type="ECO:0000313" key="1">
    <source>
        <dbReference type="EMBL" id="QNO45282.1"/>
    </source>
</evidence>
<dbReference type="InterPro" id="IPR026350">
    <property type="entry name" value="GxxExxY"/>
</dbReference>
<dbReference type="Pfam" id="PF13366">
    <property type="entry name" value="PDDEXK_3"/>
    <property type="match status" value="1"/>
</dbReference>
<dbReference type="EMBL" id="MT631224">
    <property type="protein sequence ID" value="QNO46834.1"/>
    <property type="molecule type" value="Genomic_DNA"/>
</dbReference>
<accession>A0A7G9YFQ0</accession>
<organism evidence="2">
    <name type="scientific">Candidatus Methanogaster sp. ANME-2c ERB4</name>
    <dbReference type="NCBI Taxonomy" id="2759911"/>
    <lineage>
        <taxon>Archaea</taxon>
        <taxon>Methanobacteriati</taxon>
        <taxon>Methanobacteriota</taxon>
        <taxon>Stenosarchaea group</taxon>
        <taxon>Methanomicrobia</taxon>
        <taxon>Methanosarcinales</taxon>
        <taxon>ANME-2 cluster</taxon>
        <taxon>Candidatus Methanogasteraceae</taxon>
        <taxon>Candidatus Methanogaster</taxon>
    </lineage>
</organism>
<proteinExistence type="predicted"/>
<protein>
    <recommendedName>
        <fullName evidence="3">GxxExxY protein</fullName>
    </recommendedName>
</protein>